<dbReference type="GO" id="GO:0052621">
    <property type="term" value="F:diguanylate cyclase activity"/>
    <property type="evidence" value="ECO:0007669"/>
    <property type="project" value="UniProtKB-EC"/>
</dbReference>
<dbReference type="PANTHER" id="PTHR45138:SF9">
    <property type="entry name" value="DIGUANYLATE CYCLASE DGCM-RELATED"/>
    <property type="match status" value="1"/>
</dbReference>
<accession>A0A317C487</accession>
<dbReference type="Pfam" id="PF00990">
    <property type="entry name" value="GGDEF"/>
    <property type="match status" value="1"/>
</dbReference>
<organism evidence="6 7">
    <name type="scientific">Leucothrix arctica</name>
    <dbReference type="NCBI Taxonomy" id="1481894"/>
    <lineage>
        <taxon>Bacteria</taxon>
        <taxon>Pseudomonadati</taxon>
        <taxon>Pseudomonadota</taxon>
        <taxon>Gammaproteobacteria</taxon>
        <taxon>Thiotrichales</taxon>
        <taxon>Thiotrichaceae</taxon>
        <taxon>Leucothrix</taxon>
    </lineage>
</organism>
<dbReference type="Gene3D" id="3.30.70.270">
    <property type="match status" value="1"/>
</dbReference>
<gene>
    <name evidence="6" type="ORF">DKT75_17345</name>
</gene>
<dbReference type="InterPro" id="IPR043128">
    <property type="entry name" value="Rev_trsase/Diguanyl_cyclase"/>
</dbReference>
<dbReference type="SMART" id="SM00267">
    <property type="entry name" value="GGDEF"/>
    <property type="match status" value="1"/>
</dbReference>
<name>A0A317C487_9GAMM</name>
<dbReference type="RefSeq" id="WP_109825142.1">
    <property type="nucleotide sequence ID" value="NZ_QGKL01000042.1"/>
</dbReference>
<keyword evidence="4" id="KW-0472">Membrane</keyword>
<feature type="domain" description="GGDEF" evidence="5">
    <location>
        <begin position="294"/>
        <end position="425"/>
    </location>
</feature>
<dbReference type="Proteomes" id="UP000245506">
    <property type="component" value="Unassembled WGS sequence"/>
</dbReference>
<comment type="catalytic activity">
    <reaction evidence="3">
        <text>2 GTP = 3',3'-c-di-GMP + 2 diphosphate</text>
        <dbReference type="Rhea" id="RHEA:24898"/>
        <dbReference type="ChEBI" id="CHEBI:33019"/>
        <dbReference type="ChEBI" id="CHEBI:37565"/>
        <dbReference type="ChEBI" id="CHEBI:58805"/>
        <dbReference type="EC" id="2.7.7.65"/>
    </reaction>
</comment>
<evidence type="ECO:0000256" key="4">
    <source>
        <dbReference type="SAM" id="Phobius"/>
    </source>
</evidence>
<sequence>MKPQYYNIVRITAFILTIILIFAQKHFPQKTLDIDPTNNVLYTLYSDSGSGGKSEASWIDEKSGHWKCHLIKSEVYPICGLSISFSQVPYETIDAEKYNAMQLELEYKGAAKKIRISLRNYNALYSEKNVIETAKFHSVNVLTTELTSETTISMHEFSVADWWKDKYDIPRSLSTPEFSGLVSIGIEQAVPEVFGEHEYKLVSMRFTGDWLSAETLYISIIIGWLFILAFEAISWLLRQRDRSRENINRLSALEVESEKYKELSSTDSLTGVANRSGFSKKMELISNDKYCQLHCYALLVLDLDHFKHINDEHGHFMGDVVLKEFAERVATIIRAEDVFARWGGEEFIILARMQSQGSEYILAEKIRAKVEESNFGADKSIVATVSIGVAASKVGDTFDDLFKQADENLYTAKRNGRNQVVYNSRPAKVIGCPEGQ</sequence>
<keyword evidence="7" id="KW-1185">Reference proteome</keyword>
<comment type="cofactor">
    <cofactor evidence="1">
        <name>Mg(2+)</name>
        <dbReference type="ChEBI" id="CHEBI:18420"/>
    </cofactor>
</comment>
<dbReference type="EC" id="2.7.7.65" evidence="2"/>
<evidence type="ECO:0000256" key="2">
    <source>
        <dbReference type="ARBA" id="ARBA00012528"/>
    </source>
</evidence>
<dbReference type="CDD" id="cd01949">
    <property type="entry name" value="GGDEF"/>
    <property type="match status" value="1"/>
</dbReference>
<dbReference type="InterPro" id="IPR000160">
    <property type="entry name" value="GGDEF_dom"/>
</dbReference>
<evidence type="ECO:0000313" key="6">
    <source>
        <dbReference type="EMBL" id="PWQ93398.1"/>
    </source>
</evidence>
<dbReference type="SUPFAM" id="SSF55073">
    <property type="entry name" value="Nucleotide cyclase"/>
    <property type="match status" value="1"/>
</dbReference>
<dbReference type="InterPro" id="IPR029787">
    <property type="entry name" value="Nucleotide_cyclase"/>
</dbReference>
<dbReference type="PROSITE" id="PS50887">
    <property type="entry name" value="GGDEF"/>
    <property type="match status" value="1"/>
</dbReference>
<feature type="transmembrane region" description="Helical" evidence="4">
    <location>
        <begin position="6"/>
        <end position="23"/>
    </location>
</feature>
<dbReference type="FunFam" id="3.30.70.270:FF:000001">
    <property type="entry name" value="Diguanylate cyclase domain protein"/>
    <property type="match status" value="1"/>
</dbReference>
<keyword evidence="4" id="KW-0812">Transmembrane</keyword>
<evidence type="ECO:0000313" key="7">
    <source>
        <dbReference type="Proteomes" id="UP000245506"/>
    </source>
</evidence>
<protein>
    <recommendedName>
        <fullName evidence="2">diguanylate cyclase</fullName>
        <ecNumber evidence="2">2.7.7.65</ecNumber>
    </recommendedName>
</protein>
<dbReference type="PANTHER" id="PTHR45138">
    <property type="entry name" value="REGULATORY COMPONENTS OF SENSORY TRANSDUCTION SYSTEM"/>
    <property type="match status" value="1"/>
</dbReference>
<feature type="transmembrane region" description="Helical" evidence="4">
    <location>
        <begin position="215"/>
        <end position="237"/>
    </location>
</feature>
<dbReference type="GO" id="GO:1902201">
    <property type="term" value="P:negative regulation of bacterial-type flagellum-dependent cell motility"/>
    <property type="evidence" value="ECO:0007669"/>
    <property type="project" value="TreeGrafter"/>
</dbReference>
<dbReference type="NCBIfam" id="TIGR00254">
    <property type="entry name" value="GGDEF"/>
    <property type="match status" value="1"/>
</dbReference>
<dbReference type="GO" id="GO:0043709">
    <property type="term" value="P:cell adhesion involved in single-species biofilm formation"/>
    <property type="evidence" value="ECO:0007669"/>
    <property type="project" value="TreeGrafter"/>
</dbReference>
<dbReference type="GO" id="GO:0005886">
    <property type="term" value="C:plasma membrane"/>
    <property type="evidence" value="ECO:0007669"/>
    <property type="project" value="TreeGrafter"/>
</dbReference>
<comment type="caution">
    <text evidence="6">The sequence shown here is derived from an EMBL/GenBank/DDBJ whole genome shotgun (WGS) entry which is preliminary data.</text>
</comment>
<dbReference type="InterPro" id="IPR050469">
    <property type="entry name" value="Diguanylate_Cyclase"/>
</dbReference>
<evidence type="ECO:0000256" key="1">
    <source>
        <dbReference type="ARBA" id="ARBA00001946"/>
    </source>
</evidence>
<dbReference type="AlphaFoldDB" id="A0A317C487"/>
<proteinExistence type="predicted"/>
<evidence type="ECO:0000259" key="5">
    <source>
        <dbReference type="PROSITE" id="PS50887"/>
    </source>
</evidence>
<dbReference type="OrthoDB" id="9812260at2"/>
<evidence type="ECO:0000256" key="3">
    <source>
        <dbReference type="ARBA" id="ARBA00034247"/>
    </source>
</evidence>
<dbReference type="EMBL" id="QGKL01000042">
    <property type="protein sequence ID" value="PWQ93398.1"/>
    <property type="molecule type" value="Genomic_DNA"/>
</dbReference>
<keyword evidence="4" id="KW-1133">Transmembrane helix</keyword>
<reference evidence="6 7" key="1">
    <citation type="submission" date="2018-05" db="EMBL/GenBank/DDBJ databases">
        <title>Leucothrix arctica sp. nov., isolated from Arctic seawater.</title>
        <authorList>
            <person name="Choi A."/>
            <person name="Baek K."/>
        </authorList>
    </citation>
    <scope>NUCLEOTIDE SEQUENCE [LARGE SCALE GENOMIC DNA]</scope>
    <source>
        <strain evidence="6 7">IMCC9719</strain>
    </source>
</reference>